<evidence type="ECO:0000313" key="2">
    <source>
        <dbReference type="Proteomes" id="UP000294599"/>
    </source>
</evidence>
<name>A0A4R3LFQ2_9GAMM</name>
<protein>
    <submittedName>
        <fullName evidence="1">Uncharacterized protein</fullName>
    </submittedName>
</protein>
<reference evidence="1 2" key="1">
    <citation type="submission" date="2019-03" db="EMBL/GenBank/DDBJ databases">
        <title>Genomic Encyclopedia of Type Strains, Phase IV (KMG-IV): sequencing the most valuable type-strain genomes for metagenomic binning, comparative biology and taxonomic classification.</title>
        <authorList>
            <person name="Goeker M."/>
        </authorList>
    </citation>
    <scope>NUCLEOTIDE SEQUENCE [LARGE SCALE GENOMIC DNA]</scope>
    <source>
        <strain evidence="1 2">DSM 21944</strain>
    </source>
</reference>
<accession>A0A4R3LFQ2</accession>
<sequence>MGAVARQLHPQRRLDQRVCSIEFFPYRSQSFAHGSVRLPSQAYSFALVRRAIARGAVLVVTRCEGLWYAAVPELREARAAGRLFVSSNPRSSSLAPRTLGDVGFNKMLEALGS</sequence>
<proteinExistence type="predicted"/>
<organism evidence="1 2">
    <name type="scientific">Pseudofulvimonas gallinarii</name>
    <dbReference type="NCBI Taxonomy" id="634155"/>
    <lineage>
        <taxon>Bacteria</taxon>
        <taxon>Pseudomonadati</taxon>
        <taxon>Pseudomonadota</taxon>
        <taxon>Gammaproteobacteria</taxon>
        <taxon>Lysobacterales</taxon>
        <taxon>Rhodanobacteraceae</taxon>
        <taxon>Pseudofulvimonas</taxon>
    </lineage>
</organism>
<evidence type="ECO:0000313" key="1">
    <source>
        <dbReference type="EMBL" id="TCS98869.1"/>
    </source>
</evidence>
<dbReference type="Proteomes" id="UP000294599">
    <property type="component" value="Unassembled WGS sequence"/>
</dbReference>
<dbReference type="AlphaFoldDB" id="A0A4R3LFQ2"/>
<keyword evidence="2" id="KW-1185">Reference proteome</keyword>
<comment type="caution">
    <text evidence="1">The sequence shown here is derived from an EMBL/GenBank/DDBJ whole genome shotgun (WGS) entry which is preliminary data.</text>
</comment>
<gene>
    <name evidence="1" type="ORF">EDC25_10766</name>
</gene>
<dbReference type="EMBL" id="SMAF01000007">
    <property type="protein sequence ID" value="TCS98869.1"/>
    <property type="molecule type" value="Genomic_DNA"/>
</dbReference>